<feature type="region of interest" description="Disordered" evidence="2">
    <location>
        <begin position="388"/>
        <end position="441"/>
    </location>
</feature>
<dbReference type="RefSeq" id="WP_210049873.1">
    <property type="nucleotide sequence ID" value="NZ_JAGINX010000001.1"/>
</dbReference>
<dbReference type="InterPro" id="IPR036188">
    <property type="entry name" value="FAD/NAD-bd_sf"/>
</dbReference>
<evidence type="ECO:0000313" key="4">
    <source>
        <dbReference type="Proteomes" id="UP001519331"/>
    </source>
</evidence>
<dbReference type="InterPro" id="IPR050982">
    <property type="entry name" value="Auxin_biosynth/cation_transpt"/>
</dbReference>
<evidence type="ECO:0000256" key="2">
    <source>
        <dbReference type="SAM" id="MobiDB-lite"/>
    </source>
</evidence>
<keyword evidence="1" id="KW-0560">Oxidoreductase</keyword>
<comment type="caution">
    <text evidence="3">The sequence shown here is derived from an EMBL/GenBank/DDBJ whole genome shotgun (WGS) entry which is preliminary data.</text>
</comment>
<reference evidence="3 4" key="1">
    <citation type="submission" date="2021-03" db="EMBL/GenBank/DDBJ databases">
        <title>Sequencing the genomes of 1000 actinobacteria strains.</title>
        <authorList>
            <person name="Klenk H.-P."/>
        </authorList>
    </citation>
    <scope>NUCLEOTIDE SEQUENCE [LARGE SCALE GENOMIC DNA]</scope>
    <source>
        <strain evidence="3 4">DSM 12544</strain>
    </source>
</reference>
<dbReference type="Pfam" id="PF13738">
    <property type="entry name" value="Pyr_redox_3"/>
    <property type="match status" value="1"/>
</dbReference>
<protein>
    <submittedName>
        <fullName evidence="3">Thioredoxin reductase</fullName>
    </submittedName>
</protein>
<keyword evidence="4" id="KW-1185">Reference proteome</keyword>
<dbReference type="PRINTS" id="PR00368">
    <property type="entry name" value="FADPNR"/>
</dbReference>
<evidence type="ECO:0000313" key="3">
    <source>
        <dbReference type="EMBL" id="MBP2319187.1"/>
    </source>
</evidence>
<feature type="compositionally biased region" description="Gly residues" evidence="2">
    <location>
        <begin position="415"/>
        <end position="424"/>
    </location>
</feature>
<dbReference type="PANTHER" id="PTHR43539:SF78">
    <property type="entry name" value="FLAVIN-CONTAINING MONOOXYGENASE"/>
    <property type="match status" value="1"/>
</dbReference>
<organism evidence="3 4">
    <name type="scientific">Nesterenkonia lacusekhoensis</name>
    <dbReference type="NCBI Taxonomy" id="150832"/>
    <lineage>
        <taxon>Bacteria</taxon>
        <taxon>Bacillati</taxon>
        <taxon>Actinomycetota</taxon>
        <taxon>Actinomycetes</taxon>
        <taxon>Micrococcales</taxon>
        <taxon>Micrococcaceae</taxon>
        <taxon>Nesterenkonia</taxon>
    </lineage>
</organism>
<dbReference type="EMBL" id="JAGINX010000001">
    <property type="protein sequence ID" value="MBP2319187.1"/>
    <property type="molecule type" value="Genomic_DNA"/>
</dbReference>
<proteinExistence type="predicted"/>
<dbReference type="SUPFAM" id="SSF51905">
    <property type="entry name" value="FAD/NAD(P)-binding domain"/>
    <property type="match status" value="1"/>
</dbReference>
<dbReference type="Proteomes" id="UP001519331">
    <property type="component" value="Unassembled WGS sequence"/>
</dbReference>
<sequence length="441" mass="45699">MTSHRPTVAVIGAGPVGLAAAAHLLEHDLEPLVLEAGESIGAAVRAWGHIRLFSPWQYTLDDAGLRLLRGTGWLQPSPEALPTGHELVDRYLEPLAAVPALRERVRTGHHVTAVNPDAEGFALQVERADAGRTVVRAGAVLDTSGTWALPSGLGIFGEPVSGEQQAEDHGLLLGPLPDVRGADRERFAGRRTVVVGAGHSAVNTLLALADLQREEPATQVIWAVRRASPEKTYGGGDRDELPARGALGARLRELVDAGRIELITSAQTEQVLAEQSSGVGVVLSDGRVIRADVLIRETGFRPDLGLLDGLALDTDPALEAPSALAPLIDPTRHSCGSVPAHGASVLAQPEEGLFIAGMKSYGRAPTFLLATGYEQVRSIAAHLAGEDASPRQLNLPETGVCGGDPTPAPPEKSGLGSGASGSGASGASALPLTAETTSCCS</sequence>
<dbReference type="Gene3D" id="3.50.50.60">
    <property type="entry name" value="FAD/NAD(P)-binding domain"/>
    <property type="match status" value="1"/>
</dbReference>
<evidence type="ECO:0000256" key="1">
    <source>
        <dbReference type="ARBA" id="ARBA00023002"/>
    </source>
</evidence>
<accession>A0ABS4T414</accession>
<dbReference type="PANTHER" id="PTHR43539">
    <property type="entry name" value="FLAVIN-BINDING MONOOXYGENASE-LIKE PROTEIN (AFU_ORTHOLOGUE AFUA_4G09220)"/>
    <property type="match status" value="1"/>
</dbReference>
<gene>
    <name evidence="3" type="ORF">JOF45_002206</name>
</gene>
<name>A0ABS4T414_9MICC</name>